<dbReference type="Proteomes" id="UP000235861">
    <property type="component" value="Unassembled WGS sequence"/>
</dbReference>
<keyword evidence="5" id="KW-0046">Antibiotic resistance</keyword>
<keyword evidence="4 5" id="KW-0012">Acyltransferase</keyword>
<dbReference type="PANTHER" id="PTHR11104:SF0">
    <property type="entry name" value="SPBETA PROPHAGE-DERIVED AMINOGLYCOSIDE N(3')-ACETYLTRANSFERASE-LIKE PROTEIN YOKD"/>
    <property type="match status" value="1"/>
</dbReference>
<keyword evidence="3 5" id="KW-0808">Transferase</keyword>
<comment type="caution">
    <text evidence="6">The sequence shown here is derived from an EMBL/GenBank/DDBJ whole genome shotgun (WGS) entry which is preliminary data.</text>
</comment>
<evidence type="ECO:0000256" key="1">
    <source>
        <dbReference type="ARBA" id="ARBA00006383"/>
    </source>
</evidence>
<evidence type="ECO:0000256" key="3">
    <source>
        <dbReference type="ARBA" id="ARBA00022679"/>
    </source>
</evidence>
<protein>
    <recommendedName>
        <fullName evidence="2 5">Aminoglycoside N(3)-acetyltransferase</fullName>
        <ecNumber evidence="5">2.3.1.-</ecNumber>
    </recommendedName>
</protein>
<dbReference type="EMBL" id="PGGC01000109">
    <property type="protein sequence ID" value="PJG58431.1"/>
    <property type="molecule type" value="Genomic_DNA"/>
</dbReference>
<keyword evidence="7" id="KW-1185">Reference proteome</keyword>
<comment type="similarity">
    <text evidence="1 5">Belongs to the antibiotic N-acetyltransferase family.</text>
</comment>
<accession>A0A2H9U346</accession>
<dbReference type="OrthoDB" id="7330654at2"/>
<dbReference type="PANTHER" id="PTHR11104">
    <property type="entry name" value="AMINOGLYCOSIDE N3-ACETYLTRANSFERASE"/>
    <property type="match status" value="1"/>
</dbReference>
<dbReference type="SUPFAM" id="SSF110710">
    <property type="entry name" value="TTHA0583/YokD-like"/>
    <property type="match status" value="1"/>
</dbReference>
<dbReference type="Pfam" id="PF02522">
    <property type="entry name" value="Antibiotic_NAT"/>
    <property type="match status" value="1"/>
</dbReference>
<dbReference type="RefSeq" id="WP_100294456.1">
    <property type="nucleotide sequence ID" value="NZ_PGGC01000109.1"/>
</dbReference>
<dbReference type="GO" id="GO:0046677">
    <property type="term" value="P:response to antibiotic"/>
    <property type="evidence" value="ECO:0007669"/>
    <property type="project" value="UniProtKB-KW"/>
</dbReference>
<dbReference type="AlphaFoldDB" id="A0A2H9U346"/>
<proteinExistence type="inferred from homology"/>
<evidence type="ECO:0000256" key="4">
    <source>
        <dbReference type="ARBA" id="ARBA00023315"/>
    </source>
</evidence>
<evidence type="ECO:0000256" key="5">
    <source>
        <dbReference type="RuleBase" id="RU365031"/>
    </source>
</evidence>
<name>A0A2H9U346_9GAMM</name>
<gene>
    <name evidence="6" type="ORF">CUC53_12450</name>
</gene>
<organism evidence="6 7">
    <name type="scientific">Aeromonas cavernicola</name>
    <dbReference type="NCBI Taxonomy" id="1006623"/>
    <lineage>
        <taxon>Bacteria</taxon>
        <taxon>Pseudomonadati</taxon>
        <taxon>Pseudomonadota</taxon>
        <taxon>Gammaproteobacteria</taxon>
        <taxon>Aeromonadales</taxon>
        <taxon>Aeromonadaceae</taxon>
        <taxon>Aeromonas</taxon>
    </lineage>
</organism>
<evidence type="ECO:0000313" key="6">
    <source>
        <dbReference type="EMBL" id="PJG58431.1"/>
    </source>
</evidence>
<dbReference type="InterPro" id="IPR003679">
    <property type="entry name" value="Amioglycoside_AcTrfase"/>
</dbReference>
<dbReference type="InterPro" id="IPR028345">
    <property type="entry name" value="Antibiotic_NAT-like"/>
</dbReference>
<dbReference type="GO" id="GO:0046353">
    <property type="term" value="F:aminoglycoside 3-N-acetyltransferase activity"/>
    <property type="evidence" value="ECO:0007669"/>
    <property type="project" value="UniProtKB-EC"/>
</dbReference>
<dbReference type="EC" id="2.3.1.-" evidence="5"/>
<reference evidence="6 7" key="1">
    <citation type="submission" date="2017-11" db="EMBL/GenBank/DDBJ databases">
        <title>Draft genome sequence of environmental isolate Aeromonas cavernicola sp. nov. MDC 2508.</title>
        <authorList>
            <person name="Colston S.M."/>
            <person name="Navarro A."/>
            <person name="Martinez-Murcia A.J."/>
            <person name="Graf J."/>
        </authorList>
    </citation>
    <scope>NUCLEOTIDE SEQUENCE [LARGE SCALE GENOMIC DNA]</scope>
    <source>
        <strain evidence="6 7">MDC 2508</strain>
    </source>
</reference>
<comment type="catalytic activity">
    <reaction evidence="5">
        <text>a 2-deoxystreptamine antibiotic + acetyl-CoA = an N(3)-acetyl-2-deoxystreptamine antibiotic + CoA + H(+)</text>
        <dbReference type="Rhea" id="RHEA:12665"/>
        <dbReference type="ChEBI" id="CHEBI:15378"/>
        <dbReference type="ChEBI" id="CHEBI:57287"/>
        <dbReference type="ChEBI" id="CHEBI:57288"/>
        <dbReference type="ChEBI" id="CHEBI:57921"/>
        <dbReference type="ChEBI" id="CHEBI:77452"/>
        <dbReference type="EC" id="2.3.1.81"/>
    </reaction>
</comment>
<evidence type="ECO:0000313" key="7">
    <source>
        <dbReference type="Proteomes" id="UP000235861"/>
    </source>
</evidence>
<sequence>MKQAIEQALDMLAIPKGCSVMVHSDAMVVAQFPNMGNPHGINMFWSYLEHWLAGNVLVPTFTYSPMEAECFNPATTPSRVGLMTEIFRQREGVHRTLDPIFSIAISGPSAHQLATQEYHDCFGPESVFAWLAEQEGWLLGLGCHPDRLTFTHYVEQQLAVPYRYHKWFEGQVYSEGISRNWRSDYYVRDLSLASEIDLTRLVEQLKAEGAWRQALCQRVPIWAVSCRDFSRVARELIASTPYALIRAGGNQNAV</sequence>
<evidence type="ECO:0000256" key="2">
    <source>
        <dbReference type="ARBA" id="ARBA00012882"/>
    </source>
</evidence>